<dbReference type="RefSeq" id="WP_125638301.1">
    <property type="nucleotide sequence ID" value="NZ_JBHSSJ010000001.1"/>
</dbReference>
<protein>
    <submittedName>
        <fullName evidence="3">MFS transporter</fullName>
    </submittedName>
</protein>
<dbReference type="EMBL" id="JBHSSJ010000001">
    <property type="protein sequence ID" value="MFC6274102.1"/>
    <property type="molecule type" value="Genomic_DNA"/>
</dbReference>
<feature type="transmembrane region" description="Helical" evidence="2">
    <location>
        <begin position="330"/>
        <end position="356"/>
    </location>
</feature>
<feature type="transmembrane region" description="Helical" evidence="2">
    <location>
        <begin position="45"/>
        <end position="68"/>
    </location>
</feature>
<dbReference type="Pfam" id="PF13347">
    <property type="entry name" value="MFS_2"/>
    <property type="match status" value="1"/>
</dbReference>
<dbReference type="PANTHER" id="PTHR11328">
    <property type="entry name" value="MAJOR FACILITATOR SUPERFAMILY DOMAIN-CONTAINING PROTEIN"/>
    <property type="match status" value="1"/>
</dbReference>
<dbReference type="InterPro" id="IPR036259">
    <property type="entry name" value="MFS_trans_sf"/>
</dbReference>
<dbReference type="CDD" id="cd17332">
    <property type="entry name" value="MFS_MelB_like"/>
    <property type="match status" value="1"/>
</dbReference>
<dbReference type="Proteomes" id="UP001596191">
    <property type="component" value="Unassembled WGS sequence"/>
</dbReference>
<name>A0ABW1TLR4_9LACO</name>
<sequence length="472" mass="51357">MNKLQVWKQRFFYGATDMAGNLIWQIVGLYLLFYYTTVMGISPAFVGTLFLVVRFIDAFDGVVYGFLIDHTHSKFGKSRPYFIWFGIPLGILTMLLFFNPAFGGNKTVQLVWVAIIYTLFSLVYSGANTPITAILPSLTSDPDERTNLASARMVMTNIGTAVIGAISLPMVAFLGGKNAERGWSIWGMIIGVAIIVLFFGAFMNLHETNSVAADAAADDDANIKGHLSVKESLKGAVKNKPWVILSVSFILLQTFWVIRMQTAVYYLTYVYRRTDMIGLFNGLVIVAVIGNLSVPFLSKIMKHRNVMELAMITFAIGEAIMPVGMMTKNLVFLFAGNIIATIAMGAAFSIAFVMIADTVEYARTEMHIDEPGILSSVPMVGAKLGMGFGGALSGWILSWGGFKAAAKIQAPKAVTAISTSFIWLPIILALAIVVILHFYKLDEDAVAADKAAQAPEKVAAVAADDDKTVKAD</sequence>
<dbReference type="PANTHER" id="PTHR11328:SF24">
    <property type="entry name" value="MAJOR FACILITATOR SUPERFAMILY (MFS) PROFILE DOMAIN-CONTAINING PROTEIN"/>
    <property type="match status" value="1"/>
</dbReference>
<dbReference type="Gene3D" id="1.20.1250.20">
    <property type="entry name" value="MFS general substrate transporter like domains"/>
    <property type="match status" value="2"/>
</dbReference>
<feature type="transmembrane region" description="Helical" evidence="2">
    <location>
        <begin position="156"/>
        <end position="176"/>
    </location>
</feature>
<keyword evidence="2" id="KW-0472">Membrane</keyword>
<dbReference type="NCBIfam" id="TIGR00792">
    <property type="entry name" value="gph"/>
    <property type="match status" value="1"/>
</dbReference>
<feature type="transmembrane region" description="Helical" evidence="2">
    <location>
        <begin position="414"/>
        <end position="439"/>
    </location>
</feature>
<feature type="transmembrane region" description="Helical" evidence="2">
    <location>
        <begin position="278"/>
        <end position="297"/>
    </location>
</feature>
<organism evidence="3 4">
    <name type="scientific">Levilactobacillus tangyuanensis</name>
    <dbReference type="NCBI Taxonomy" id="2486021"/>
    <lineage>
        <taxon>Bacteria</taxon>
        <taxon>Bacillati</taxon>
        <taxon>Bacillota</taxon>
        <taxon>Bacilli</taxon>
        <taxon>Lactobacillales</taxon>
        <taxon>Lactobacillaceae</taxon>
        <taxon>Levilactobacillus</taxon>
    </lineage>
</organism>
<feature type="transmembrane region" description="Helical" evidence="2">
    <location>
        <begin position="242"/>
        <end position="258"/>
    </location>
</feature>
<proteinExistence type="predicted"/>
<dbReference type="SUPFAM" id="SSF103473">
    <property type="entry name" value="MFS general substrate transporter"/>
    <property type="match status" value="1"/>
</dbReference>
<keyword evidence="4" id="KW-1185">Reference proteome</keyword>
<evidence type="ECO:0000313" key="4">
    <source>
        <dbReference type="Proteomes" id="UP001596191"/>
    </source>
</evidence>
<feature type="transmembrane region" description="Helical" evidence="2">
    <location>
        <begin position="12"/>
        <end position="33"/>
    </location>
</feature>
<dbReference type="InterPro" id="IPR001927">
    <property type="entry name" value="Na/Gal_symport"/>
</dbReference>
<reference evidence="4" key="1">
    <citation type="journal article" date="2019" name="Int. J. Syst. Evol. Microbiol.">
        <title>The Global Catalogue of Microorganisms (GCM) 10K type strain sequencing project: providing services to taxonomists for standard genome sequencing and annotation.</title>
        <authorList>
            <consortium name="The Broad Institute Genomics Platform"/>
            <consortium name="The Broad Institute Genome Sequencing Center for Infectious Disease"/>
            <person name="Wu L."/>
            <person name="Ma J."/>
        </authorList>
    </citation>
    <scope>NUCLEOTIDE SEQUENCE [LARGE SCALE GENOMIC DNA]</scope>
    <source>
        <strain evidence="4">CCM 8907</strain>
    </source>
</reference>
<keyword evidence="2" id="KW-1133">Transmembrane helix</keyword>
<evidence type="ECO:0000313" key="3">
    <source>
        <dbReference type="EMBL" id="MFC6274102.1"/>
    </source>
</evidence>
<keyword evidence="1" id="KW-0813">Transport</keyword>
<gene>
    <name evidence="3" type="ORF">ACFQET_01055</name>
</gene>
<comment type="caution">
    <text evidence="3">The sequence shown here is derived from an EMBL/GenBank/DDBJ whole genome shotgun (WGS) entry which is preliminary data.</text>
</comment>
<feature type="transmembrane region" description="Helical" evidence="2">
    <location>
        <begin position="182"/>
        <end position="202"/>
    </location>
</feature>
<evidence type="ECO:0000256" key="2">
    <source>
        <dbReference type="SAM" id="Phobius"/>
    </source>
</evidence>
<feature type="transmembrane region" description="Helical" evidence="2">
    <location>
        <begin position="384"/>
        <end position="402"/>
    </location>
</feature>
<feature type="transmembrane region" description="Helical" evidence="2">
    <location>
        <begin position="80"/>
        <end position="98"/>
    </location>
</feature>
<evidence type="ECO:0000256" key="1">
    <source>
        <dbReference type="ARBA" id="ARBA00022597"/>
    </source>
</evidence>
<feature type="transmembrane region" description="Helical" evidence="2">
    <location>
        <begin position="110"/>
        <end position="135"/>
    </location>
</feature>
<keyword evidence="2" id="KW-0812">Transmembrane</keyword>
<accession>A0ABW1TLR4</accession>
<dbReference type="InterPro" id="IPR039672">
    <property type="entry name" value="MFS_2"/>
</dbReference>
<keyword evidence="1" id="KW-0762">Sugar transport</keyword>